<dbReference type="PANTHER" id="PTHR37534:SF39">
    <property type="entry name" value="TRANSCRIPTION FACTOR DOMAIN-CONTAINING PROTEIN"/>
    <property type="match status" value="1"/>
</dbReference>
<proteinExistence type="predicted"/>
<organism evidence="3 4">
    <name type="scientific">Clohesyomyces aquaticus</name>
    <dbReference type="NCBI Taxonomy" id="1231657"/>
    <lineage>
        <taxon>Eukaryota</taxon>
        <taxon>Fungi</taxon>
        <taxon>Dikarya</taxon>
        <taxon>Ascomycota</taxon>
        <taxon>Pezizomycotina</taxon>
        <taxon>Dothideomycetes</taxon>
        <taxon>Pleosporomycetidae</taxon>
        <taxon>Pleosporales</taxon>
        <taxon>Lindgomycetaceae</taxon>
        <taxon>Clohesyomyces</taxon>
    </lineage>
</organism>
<dbReference type="OrthoDB" id="5130013at2759"/>
<gene>
    <name evidence="3" type="ORF">BCR34DRAFT_595957</name>
</gene>
<dbReference type="AlphaFoldDB" id="A0A1Y2A877"/>
<comment type="subcellular location">
    <subcellularLocation>
        <location evidence="1">Nucleus</location>
    </subcellularLocation>
</comment>
<evidence type="ECO:0000256" key="1">
    <source>
        <dbReference type="ARBA" id="ARBA00004123"/>
    </source>
</evidence>
<dbReference type="Pfam" id="PF11951">
    <property type="entry name" value="Fungal_trans_2"/>
    <property type="match status" value="1"/>
</dbReference>
<evidence type="ECO:0000313" key="4">
    <source>
        <dbReference type="Proteomes" id="UP000193144"/>
    </source>
</evidence>
<comment type="caution">
    <text evidence="3">The sequence shown here is derived from an EMBL/GenBank/DDBJ whole genome shotgun (WGS) entry which is preliminary data.</text>
</comment>
<dbReference type="Proteomes" id="UP000193144">
    <property type="component" value="Unassembled WGS sequence"/>
</dbReference>
<dbReference type="GO" id="GO:0045944">
    <property type="term" value="P:positive regulation of transcription by RNA polymerase II"/>
    <property type="evidence" value="ECO:0007669"/>
    <property type="project" value="TreeGrafter"/>
</dbReference>
<dbReference type="STRING" id="1231657.A0A1Y2A877"/>
<keyword evidence="4" id="KW-1185">Reference proteome</keyword>
<evidence type="ECO:0000256" key="2">
    <source>
        <dbReference type="ARBA" id="ARBA00023242"/>
    </source>
</evidence>
<keyword evidence="2" id="KW-0539">Nucleus</keyword>
<dbReference type="GO" id="GO:0000976">
    <property type="term" value="F:transcription cis-regulatory region binding"/>
    <property type="evidence" value="ECO:0007669"/>
    <property type="project" value="TreeGrafter"/>
</dbReference>
<dbReference type="GO" id="GO:0003700">
    <property type="term" value="F:DNA-binding transcription factor activity"/>
    <property type="evidence" value="ECO:0007669"/>
    <property type="project" value="TreeGrafter"/>
</dbReference>
<name>A0A1Y2A877_9PLEO</name>
<evidence type="ECO:0000313" key="3">
    <source>
        <dbReference type="EMBL" id="ORY18732.1"/>
    </source>
</evidence>
<dbReference type="EMBL" id="MCFA01000005">
    <property type="protein sequence ID" value="ORY18732.1"/>
    <property type="molecule type" value="Genomic_DNA"/>
</dbReference>
<reference evidence="3 4" key="1">
    <citation type="submission" date="2016-07" db="EMBL/GenBank/DDBJ databases">
        <title>Pervasive Adenine N6-methylation of Active Genes in Fungi.</title>
        <authorList>
            <consortium name="DOE Joint Genome Institute"/>
            <person name="Mondo S.J."/>
            <person name="Dannebaum R.O."/>
            <person name="Kuo R.C."/>
            <person name="Labutti K."/>
            <person name="Haridas S."/>
            <person name="Kuo A."/>
            <person name="Salamov A."/>
            <person name="Ahrendt S.R."/>
            <person name="Lipzen A."/>
            <person name="Sullivan W."/>
            <person name="Andreopoulos W.B."/>
            <person name="Clum A."/>
            <person name="Lindquist E."/>
            <person name="Daum C."/>
            <person name="Ramamoorthy G.K."/>
            <person name="Gryganskyi A."/>
            <person name="Culley D."/>
            <person name="Magnuson J.K."/>
            <person name="James T.Y."/>
            <person name="O'Malley M.A."/>
            <person name="Stajich J.E."/>
            <person name="Spatafora J.W."/>
            <person name="Visel A."/>
            <person name="Grigoriev I.V."/>
        </authorList>
    </citation>
    <scope>NUCLEOTIDE SEQUENCE [LARGE SCALE GENOMIC DNA]</scope>
    <source>
        <strain evidence="3 4">CBS 115471</strain>
    </source>
</reference>
<protein>
    <submittedName>
        <fullName evidence="3">Fungal-specific transcription factor domain-domain-containing protein</fullName>
    </submittedName>
</protein>
<sequence length="344" mass="38744">MSFSEISLASVAVLHAIYALASQHLSDLEQALYHKSRALSAIRASIAQDQSSKSLLQCIVAALCLLLCETIATPYIPQDWTTFFCVAQTAFPIVYSTDQSYKGDLALILDWMYYFNVHSRFSIRHFSRRRDDMLRCASDKLVHNVELNSLYNAQQITPTLGCSREVMMAISGVIHVVQEAELDVDNTYTAYTDKLDKLERRLKFAQQDLGPSDTDPQASRIAELYVLAARIYVHRVGRQAPTTNPILQGLVDDAFSILESLDTCERTFPLFIVSCEARTDLRKMTIFRILNATQAKFAAANVLRVRSFIERFWAQQDLDVEQEIDHATQMTAALSANGLLPIFA</sequence>
<dbReference type="GO" id="GO:0005634">
    <property type="term" value="C:nucleus"/>
    <property type="evidence" value="ECO:0007669"/>
    <property type="project" value="UniProtKB-SubCell"/>
</dbReference>
<dbReference type="PANTHER" id="PTHR37534">
    <property type="entry name" value="TRANSCRIPTIONAL ACTIVATOR PROTEIN UGA3"/>
    <property type="match status" value="1"/>
</dbReference>
<dbReference type="InterPro" id="IPR021858">
    <property type="entry name" value="Fun_TF"/>
</dbReference>
<accession>A0A1Y2A877</accession>